<feature type="non-terminal residue" evidence="1">
    <location>
        <position position="76"/>
    </location>
</feature>
<accession>A0A1I0CMD8</accession>
<proteinExistence type="predicted"/>
<reference evidence="1 2" key="1">
    <citation type="submission" date="2016-10" db="EMBL/GenBank/DDBJ databases">
        <authorList>
            <person name="Varghese N."/>
            <person name="Submissions S."/>
        </authorList>
    </citation>
    <scope>NUCLEOTIDE SEQUENCE [LARGE SCALE GENOMIC DNA]</scope>
    <source>
        <strain evidence="1 2">NLAE-zl-C196</strain>
    </source>
</reference>
<dbReference type="EMBL" id="FOIO01000002">
    <property type="protein sequence ID" value="SET20803.1"/>
    <property type="molecule type" value="Genomic_DNA"/>
</dbReference>
<organism evidence="1 2">
    <name type="scientific">Enterocloster clostridioformis</name>
    <dbReference type="NCBI Taxonomy" id="1531"/>
    <lineage>
        <taxon>Bacteria</taxon>
        <taxon>Bacillati</taxon>
        <taxon>Bacillota</taxon>
        <taxon>Clostridia</taxon>
        <taxon>Lachnospirales</taxon>
        <taxon>Lachnospiraceae</taxon>
        <taxon>Enterocloster</taxon>
    </lineage>
</organism>
<comment type="caution">
    <text evidence="1">The sequence shown here is derived from an EMBL/GenBank/DDBJ whole genome shotgun (WGS) entry which is preliminary data.</text>
</comment>
<protein>
    <submittedName>
        <fullName evidence="1">Uncharacterized protein</fullName>
    </submittedName>
</protein>
<dbReference type="Proteomes" id="UP000182121">
    <property type="component" value="Unassembled WGS sequence"/>
</dbReference>
<dbReference type="AlphaFoldDB" id="A0A1I0CMD8"/>
<evidence type="ECO:0000313" key="2">
    <source>
        <dbReference type="Proteomes" id="UP000182121"/>
    </source>
</evidence>
<evidence type="ECO:0000313" key="1">
    <source>
        <dbReference type="EMBL" id="SET20803.1"/>
    </source>
</evidence>
<gene>
    <name evidence="1" type="ORF">SAMN05216521_1002154</name>
</gene>
<name>A0A1I0CMD8_9FIRM</name>
<sequence>MASATTRVGYGTGAGRARTWMREEVMPVKQTVALEEVARLAAREALKEHEKQLRREKRIKVFQNTKKLMENYNRIC</sequence>